<dbReference type="CDD" id="cd03392">
    <property type="entry name" value="PAP2_like_2"/>
    <property type="match status" value="1"/>
</dbReference>
<dbReference type="Proteomes" id="UP000286910">
    <property type="component" value="Unassembled WGS sequence"/>
</dbReference>
<evidence type="ECO:0000259" key="8">
    <source>
        <dbReference type="SMART" id="SM00014"/>
    </source>
</evidence>
<comment type="caution">
    <text evidence="9">The sequence shown here is derived from an EMBL/GenBank/DDBJ whole genome shotgun (WGS) entry which is preliminary data.</text>
</comment>
<protein>
    <submittedName>
        <fullName evidence="9">Phosphoesterase PA-phosphatase</fullName>
    </submittedName>
</protein>
<evidence type="ECO:0000256" key="6">
    <source>
        <dbReference type="ARBA" id="ARBA00023136"/>
    </source>
</evidence>
<evidence type="ECO:0000256" key="4">
    <source>
        <dbReference type="ARBA" id="ARBA00022801"/>
    </source>
</evidence>
<feature type="transmembrane region" description="Helical" evidence="7">
    <location>
        <begin position="156"/>
        <end position="177"/>
    </location>
</feature>
<dbReference type="InterPro" id="IPR036938">
    <property type="entry name" value="PAP2/HPO_sf"/>
</dbReference>
<gene>
    <name evidence="9" type="ORF">CSW45_12995</name>
</gene>
<evidence type="ECO:0000313" key="10">
    <source>
        <dbReference type="Proteomes" id="UP000286910"/>
    </source>
</evidence>
<keyword evidence="6 7" id="KW-0472">Membrane</keyword>
<dbReference type="Pfam" id="PF01569">
    <property type="entry name" value="PAP2"/>
    <property type="match status" value="1"/>
</dbReference>
<evidence type="ECO:0000256" key="2">
    <source>
        <dbReference type="ARBA" id="ARBA00022475"/>
    </source>
</evidence>
<accession>A0A430QZP0</accession>
<dbReference type="RefSeq" id="WP_126178548.1">
    <property type="nucleotide sequence ID" value="NZ_PELN01000377.1"/>
</dbReference>
<dbReference type="GO" id="GO:0005886">
    <property type="term" value="C:plasma membrane"/>
    <property type="evidence" value="ECO:0007669"/>
    <property type="project" value="UniProtKB-SubCell"/>
</dbReference>
<keyword evidence="4" id="KW-0378">Hydrolase</keyword>
<sequence length="212" mass="23592">MRTLSQASLKALRTWPALPSLLFAALLLGVQQGWLSSLDSGLLAWFHLIRNPFLDALALDLTRSASWPFMSLLVLAILVWAWLSGRDARPFLTAVAGTEALNLLTKWLVARPRPDLFPRLVHESDFGFPSGHTMASLALVLALANLAQDRPRTRRWILVLGLPWALLVGISRLYLQVHYPTDVLGGWLLTLAWLGALNLYWCQRHAPSRSGG</sequence>
<dbReference type="EMBL" id="PELR01000386">
    <property type="protein sequence ID" value="RTH00611.1"/>
    <property type="molecule type" value="Genomic_DNA"/>
</dbReference>
<evidence type="ECO:0000256" key="3">
    <source>
        <dbReference type="ARBA" id="ARBA00022692"/>
    </source>
</evidence>
<reference evidence="9 10" key="1">
    <citation type="journal article" date="2019" name="Extremophiles">
        <title>Biogeography of thermophiles and predominance of Thermus scotoductus in domestic water heaters.</title>
        <authorList>
            <person name="Wilpiszeski R.L."/>
            <person name="Zhang Z."/>
            <person name="House C.H."/>
        </authorList>
    </citation>
    <scope>NUCLEOTIDE SEQUENCE [LARGE SCALE GENOMIC DNA]</scope>
    <source>
        <strain evidence="9 10">32_S32</strain>
    </source>
</reference>
<dbReference type="Gene3D" id="1.20.144.10">
    <property type="entry name" value="Phosphatidic acid phosphatase type 2/haloperoxidase"/>
    <property type="match status" value="2"/>
</dbReference>
<feature type="transmembrane region" description="Helical" evidence="7">
    <location>
        <begin position="183"/>
        <end position="201"/>
    </location>
</feature>
<dbReference type="InterPro" id="IPR000326">
    <property type="entry name" value="PAP2/HPO"/>
</dbReference>
<keyword evidence="3 7" id="KW-0812">Transmembrane</keyword>
<keyword evidence="5 7" id="KW-1133">Transmembrane helix</keyword>
<dbReference type="SMART" id="SM00014">
    <property type="entry name" value="acidPPc"/>
    <property type="match status" value="1"/>
</dbReference>
<dbReference type="GO" id="GO:0016787">
    <property type="term" value="F:hydrolase activity"/>
    <property type="evidence" value="ECO:0007669"/>
    <property type="project" value="UniProtKB-KW"/>
</dbReference>
<dbReference type="SUPFAM" id="SSF48317">
    <property type="entry name" value="Acid phosphatase/Vanadium-dependent haloperoxidase"/>
    <property type="match status" value="1"/>
</dbReference>
<proteinExistence type="predicted"/>
<evidence type="ECO:0000313" key="9">
    <source>
        <dbReference type="EMBL" id="RTH00611.1"/>
    </source>
</evidence>
<feature type="transmembrane region" description="Helical" evidence="7">
    <location>
        <begin position="65"/>
        <end position="83"/>
    </location>
</feature>
<evidence type="ECO:0000256" key="1">
    <source>
        <dbReference type="ARBA" id="ARBA00004651"/>
    </source>
</evidence>
<dbReference type="AlphaFoldDB" id="A0A430QZP0"/>
<name>A0A430QZP0_THESC</name>
<feature type="domain" description="Phosphatidic acid phosphatase type 2/haloperoxidase" evidence="8">
    <location>
        <begin position="91"/>
        <end position="198"/>
    </location>
</feature>
<dbReference type="PANTHER" id="PTHR14969:SF62">
    <property type="entry name" value="DECAPRENYLPHOSPHORYL-5-PHOSPHORIBOSE PHOSPHATASE RV3807C-RELATED"/>
    <property type="match status" value="1"/>
</dbReference>
<keyword evidence="2" id="KW-1003">Cell membrane</keyword>
<comment type="subcellular location">
    <subcellularLocation>
        <location evidence="1">Cell membrane</location>
        <topology evidence="1">Multi-pass membrane protein</topology>
    </subcellularLocation>
</comment>
<evidence type="ECO:0000256" key="5">
    <source>
        <dbReference type="ARBA" id="ARBA00022989"/>
    </source>
</evidence>
<organism evidence="9 10">
    <name type="scientific">Thermus scotoductus</name>
    <dbReference type="NCBI Taxonomy" id="37636"/>
    <lineage>
        <taxon>Bacteria</taxon>
        <taxon>Thermotogati</taxon>
        <taxon>Deinococcota</taxon>
        <taxon>Deinococci</taxon>
        <taxon>Thermales</taxon>
        <taxon>Thermaceae</taxon>
        <taxon>Thermus</taxon>
    </lineage>
</organism>
<dbReference type="PANTHER" id="PTHR14969">
    <property type="entry name" value="SPHINGOSINE-1-PHOSPHATE PHOSPHOHYDROLASE"/>
    <property type="match status" value="1"/>
</dbReference>
<evidence type="ECO:0000256" key="7">
    <source>
        <dbReference type="SAM" id="Phobius"/>
    </source>
</evidence>